<evidence type="ECO:0000313" key="3">
    <source>
        <dbReference type="Proteomes" id="UP000000925"/>
    </source>
</evidence>
<dbReference type="Pfam" id="PF01863">
    <property type="entry name" value="YgjP-like"/>
    <property type="match status" value="1"/>
</dbReference>
<feature type="domain" description="YgjP-like metallopeptidase" evidence="1">
    <location>
        <begin position="25"/>
        <end position="228"/>
    </location>
</feature>
<proteinExistence type="predicted"/>
<dbReference type="eggNOG" id="COG1451">
    <property type="taxonomic scope" value="Bacteria"/>
</dbReference>
<dbReference type="Gene3D" id="3.30.2010.10">
    <property type="entry name" value="Metalloproteases ('zincins'), catalytic domain"/>
    <property type="match status" value="1"/>
</dbReference>
<dbReference type="KEGG" id="caa:Caka_0012"/>
<gene>
    <name evidence="2" type="ordered locus">Caka_0012</name>
</gene>
<dbReference type="Proteomes" id="UP000000925">
    <property type="component" value="Chromosome"/>
</dbReference>
<reference evidence="2 3" key="1">
    <citation type="journal article" date="2010" name="Stand. Genomic Sci.">
        <title>Complete genome sequence of Coraliomargarita akajimensis type strain (04OKA010-24).</title>
        <authorList>
            <person name="Mavromatis K."/>
            <person name="Abt B."/>
            <person name="Brambilla E."/>
            <person name="Lapidus A."/>
            <person name="Copeland A."/>
            <person name="Deshpande S."/>
            <person name="Nolan M."/>
            <person name="Lucas S."/>
            <person name="Tice H."/>
            <person name="Cheng J.F."/>
            <person name="Han C."/>
            <person name="Detter J.C."/>
            <person name="Woyke T."/>
            <person name="Goodwin L."/>
            <person name="Pitluck S."/>
            <person name="Held B."/>
            <person name="Brettin T."/>
            <person name="Tapia R."/>
            <person name="Ivanova N."/>
            <person name="Mikhailova N."/>
            <person name="Pati A."/>
            <person name="Liolios K."/>
            <person name="Chen A."/>
            <person name="Palaniappan K."/>
            <person name="Land M."/>
            <person name="Hauser L."/>
            <person name="Chang Y.J."/>
            <person name="Jeffries C.D."/>
            <person name="Rohde M."/>
            <person name="Goker M."/>
            <person name="Bristow J."/>
            <person name="Eisen J.A."/>
            <person name="Markowitz V."/>
            <person name="Hugenholtz P."/>
            <person name="Klenk H.P."/>
            <person name="Kyrpides N.C."/>
        </authorList>
    </citation>
    <scope>NUCLEOTIDE SEQUENCE [LARGE SCALE GENOMIC DNA]</scope>
    <source>
        <strain evidence="3">DSM 45221 / IAM 15411 / JCM 23193 / KCTC 12865</strain>
    </source>
</reference>
<accession>D5EKG0</accession>
<organism evidence="2 3">
    <name type="scientific">Coraliomargarita akajimensis (strain DSM 45221 / IAM 15411 / JCM 23193 / KCTC 12865 / 04OKA010-24)</name>
    <dbReference type="NCBI Taxonomy" id="583355"/>
    <lineage>
        <taxon>Bacteria</taxon>
        <taxon>Pseudomonadati</taxon>
        <taxon>Verrucomicrobiota</taxon>
        <taxon>Opitutia</taxon>
        <taxon>Puniceicoccales</taxon>
        <taxon>Coraliomargaritaceae</taxon>
        <taxon>Coraliomargarita</taxon>
    </lineage>
</organism>
<dbReference type="CDD" id="cd07344">
    <property type="entry name" value="M48_yhfN_like"/>
    <property type="match status" value="1"/>
</dbReference>
<dbReference type="PANTHER" id="PTHR30399:SF1">
    <property type="entry name" value="UTP PYROPHOSPHATASE"/>
    <property type="match status" value="1"/>
</dbReference>
<keyword evidence="3" id="KW-1185">Reference proteome</keyword>
<evidence type="ECO:0000259" key="1">
    <source>
        <dbReference type="Pfam" id="PF01863"/>
    </source>
</evidence>
<evidence type="ECO:0000313" key="2">
    <source>
        <dbReference type="EMBL" id="ADE53041.1"/>
    </source>
</evidence>
<dbReference type="InterPro" id="IPR053136">
    <property type="entry name" value="UTP_pyrophosphatase-like"/>
</dbReference>
<name>D5EKG0_CORAD</name>
<dbReference type="InterPro" id="IPR002725">
    <property type="entry name" value="YgjP-like_metallopeptidase"/>
</dbReference>
<dbReference type="EMBL" id="CP001998">
    <property type="protein sequence ID" value="ADE53041.1"/>
    <property type="molecule type" value="Genomic_DNA"/>
</dbReference>
<protein>
    <recommendedName>
        <fullName evidence="1">YgjP-like metallopeptidase domain-containing protein</fullName>
    </recommendedName>
</protein>
<dbReference type="HOGENOM" id="CLU_065947_2_2_0"/>
<dbReference type="STRING" id="583355.Caka_0012"/>
<dbReference type="PANTHER" id="PTHR30399">
    <property type="entry name" value="UNCHARACTERIZED PROTEIN YGJP"/>
    <property type="match status" value="1"/>
</dbReference>
<dbReference type="AlphaFoldDB" id="D5EKG0"/>
<sequence>MRQDLCFELGGRSVSVELQRRKGTRHLRVRLGYQNQLLVSAPWCCSERAVLQFLEQQRSWVEGQLQLAPKARTLSDWLGEHPQMSASGDQFHVRIEATERARADYTFENGGADLVFRLPESGAEAHFMQVVRRFAKDALHCRVAYQAKRLELRVPPVSVRDQSSRWGSCSTTGSLSLNWRLILLEPELQDYVILHELAHLTEMNHSSRFWSLLSQYDPKRELHEAELDAIGPTIMRVGR</sequence>